<organism evidence="3 4">
    <name type="scientific">Mytilus edulis</name>
    <name type="common">Blue mussel</name>
    <dbReference type="NCBI Taxonomy" id="6550"/>
    <lineage>
        <taxon>Eukaryota</taxon>
        <taxon>Metazoa</taxon>
        <taxon>Spiralia</taxon>
        <taxon>Lophotrochozoa</taxon>
        <taxon>Mollusca</taxon>
        <taxon>Bivalvia</taxon>
        <taxon>Autobranchia</taxon>
        <taxon>Pteriomorphia</taxon>
        <taxon>Mytilida</taxon>
        <taxon>Mytiloidea</taxon>
        <taxon>Mytilidae</taxon>
        <taxon>Mytilinae</taxon>
        <taxon>Mytilus</taxon>
    </lineage>
</organism>
<dbReference type="SUPFAM" id="SSF51556">
    <property type="entry name" value="Metallo-dependent hydrolases"/>
    <property type="match status" value="1"/>
</dbReference>
<dbReference type="Proteomes" id="UP000683360">
    <property type="component" value="Unassembled WGS sequence"/>
</dbReference>
<dbReference type="Gene3D" id="3.20.20.140">
    <property type="entry name" value="Metal-dependent hydrolases"/>
    <property type="match status" value="1"/>
</dbReference>
<evidence type="ECO:0000256" key="1">
    <source>
        <dbReference type="ARBA" id="ARBA00009275"/>
    </source>
</evidence>
<sequence length="494" mass="57655">MHEDDEFEPDYGPFEDELPKNDAMYIRASTKRYNKGRKCPTCAGIFTNVSRHVLRTHLPWYVAAQTACWQCKIQFAQNSVLDAHIAECHQSDIKNTSIKFTEDKYERWVNLMNGLLDVVSKELECDTLQDLCNLADKICVYPKHSEPIFQGKDLKLVSIFNATNEYVFEFGSKNIIVQPPYSIPFLLHWRILASLIQQTEMGENIISVEKIKSLRPVLEVKETLHLTDSHFHLDMLSKKIGTISLPHFFWTWSNKDYQISHLISNYCYPRNWPSSDLRSKIRQDNRIKLTFGIHPRIVEMENTSKLNEWISDLEWLLKANRVVAVGECGLDNSGRKWDVEKQIKFFEKQIVIAVKRDLPLVIHCRGDERTDEICLNTLVRLLPKHFKLHRHCFNGDEMMYRKWKTSFPNCKFGISPFILNDQKYPKYRSLVCNMKLKDIVLETDAPYLHSEFEDFGSPLMIKDICEKLANIFLCSVEEIANITTKNATDVYSII</sequence>
<dbReference type="PANTHER" id="PTHR46363:SF1">
    <property type="entry name" value="DEOXYRIBONUCLEASE TATDN2-RELATED"/>
    <property type="match status" value="1"/>
</dbReference>
<dbReference type="InterPro" id="IPR032466">
    <property type="entry name" value="Metal_Hydrolase"/>
</dbReference>
<evidence type="ECO:0000313" key="4">
    <source>
        <dbReference type="Proteomes" id="UP000683360"/>
    </source>
</evidence>
<dbReference type="EMBL" id="CAJPWZ010001072">
    <property type="protein sequence ID" value="CAG2207155.1"/>
    <property type="molecule type" value="Genomic_DNA"/>
</dbReference>
<dbReference type="PANTHER" id="PTHR46363">
    <property type="entry name" value="DEOXYRIBONUCLEASE TATDN2-RELATED"/>
    <property type="match status" value="1"/>
</dbReference>
<protein>
    <submittedName>
        <fullName evidence="3">TatD</fullName>
        <ecNumber evidence="3">3.1.21.-</ecNumber>
    </submittedName>
</protein>
<comment type="caution">
    <text evidence="3">The sequence shown here is derived from an EMBL/GenBank/DDBJ whole genome shotgun (WGS) entry which is preliminary data.</text>
</comment>
<evidence type="ECO:0000313" key="3">
    <source>
        <dbReference type="EMBL" id="CAG2207155.1"/>
    </source>
</evidence>
<feature type="domain" description="C2H2-type" evidence="2">
    <location>
        <begin position="68"/>
        <end position="89"/>
    </location>
</feature>
<name>A0A8S3RJP4_MYTED</name>
<dbReference type="InterPro" id="IPR013087">
    <property type="entry name" value="Znf_C2H2_type"/>
</dbReference>
<accession>A0A8S3RJP4</accession>
<dbReference type="GO" id="GO:0016788">
    <property type="term" value="F:hydrolase activity, acting on ester bonds"/>
    <property type="evidence" value="ECO:0007669"/>
    <property type="project" value="InterPro"/>
</dbReference>
<dbReference type="PROSITE" id="PS00028">
    <property type="entry name" value="ZINC_FINGER_C2H2_1"/>
    <property type="match status" value="1"/>
</dbReference>
<dbReference type="InterPro" id="IPR001130">
    <property type="entry name" value="TatD-like"/>
</dbReference>
<dbReference type="Pfam" id="PF01026">
    <property type="entry name" value="TatD_DNase"/>
    <property type="match status" value="1"/>
</dbReference>
<keyword evidence="4" id="KW-1185">Reference proteome</keyword>
<comment type="similarity">
    <text evidence="1">Belongs to the metallo-dependent hydrolases superfamily. TatD-type hydrolase family.</text>
</comment>
<keyword evidence="3" id="KW-0378">Hydrolase</keyword>
<reference evidence="3" key="1">
    <citation type="submission" date="2021-03" db="EMBL/GenBank/DDBJ databases">
        <authorList>
            <person name="Bekaert M."/>
        </authorList>
    </citation>
    <scope>NUCLEOTIDE SEQUENCE</scope>
</reference>
<evidence type="ECO:0000259" key="2">
    <source>
        <dbReference type="PROSITE" id="PS00028"/>
    </source>
</evidence>
<dbReference type="EC" id="3.1.21.-" evidence="3"/>
<gene>
    <name evidence="3" type="ORF">MEDL_21505</name>
</gene>
<dbReference type="AlphaFoldDB" id="A0A8S3RJP4"/>
<proteinExistence type="inferred from homology"/>
<dbReference type="OrthoDB" id="6043990at2759"/>